<dbReference type="STRING" id="887898.HMPREF0551_1522"/>
<organism evidence="1 2">
    <name type="scientific">Lautropia mirabilis ATCC 51599</name>
    <dbReference type="NCBI Taxonomy" id="887898"/>
    <lineage>
        <taxon>Bacteria</taxon>
        <taxon>Pseudomonadati</taxon>
        <taxon>Pseudomonadota</taxon>
        <taxon>Betaproteobacteria</taxon>
        <taxon>Burkholderiales</taxon>
        <taxon>Burkholderiaceae</taxon>
        <taxon>Lautropia</taxon>
    </lineage>
</organism>
<dbReference type="EMBL" id="AEQP01000010">
    <property type="protein sequence ID" value="EFV94775.1"/>
    <property type="molecule type" value="Genomic_DNA"/>
</dbReference>
<evidence type="ECO:0000313" key="1">
    <source>
        <dbReference type="EMBL" id="EFV94775.1"/>
    </source>
</evidence>
<protein>
    <submittedName>
        <fullName evidence="1">Uncharacterized protein</fullName>
    </submittedName>
</protein>
<gene>
    <name evidence="1" type="ORF">HMPREF0551_1522</name>
</gene>
<evidence type="ECO:0000313" key="2">
    <source>
        <dbReference type="Proteomes" id="UP000011021"/>
    </source>
</evidence>
<sequence length="316" mass="33778">MIEMLISVAIGLMVTATVLYTVSGSGISGRKQNVQSTIHDLGNLALVQLADHLRMTGFWLPSSEVMAEDISMNHDSPLFGCSGPFADPAADWNSLACGNGSQNGDNDSVALRFQVQPGGRNWDCLGNVVFSQKMHDASLTAAPLVASTPHGPQAHAISEEIEERLYIKTSGTASGNPGLFCRSNITPTDARIPREQILADNVEQMSIRYGVSGINPNALATNVAFDAPALSGRTSTYRDASQMTTGCQPGSIQPNAWCAVNAVRICLVIRSEDNVNDQVGTPYVDCNGVLRTVQDRRLRQAFTTTVAIRNKVGVAQ</sequence>
<name>E7RXV1_9BURK</name>
<dbReference type="eggNOG" id="COG4966">
    <property type="taxonomic scope" value="Bacteria"/>
</dbReference>
<comment type="caution">
    <text evidence="1">The sequence shown here is derived from an EMBL/GenBank/DDBJ whole genome shotgun (WGS) entry which is preliminary data.</text>
</comment>
<dbReference type="Pfam" id="PF16074">
    <property type="entry name" value="PilW"/>
    <property type="match status" value="1"/>
</dbReference>
<dbReference type="Proteomes" id="UP000011021">
    <property type="component" value="Unassembled WGS sequence"/>
</dbReference>
<dbReference type="InterPro" id="IPR032092">
    <property type="entry name" value="PilW"/>
</dbReference>
<reference evidence="1 2" key="1">
    <citation type="submission" date="2010-12" db="EMBL/GenBank/DDBJ databases">
        <authorList>
            <person name="Muzny D."/>
            <person name="Qin X."/>
            <person name="Deng J."/>
            <person name="Jiang H."/>
            <person name="Liu Y."/>
            <person name="Qu J."/>
            <person name="Song X.-Z."/>
            <person name="Zhang L."/>
            <person name="Thornton R."/>
            <person name="Coyle M."/>
            <person name="Francisco L."/>
            <person name="Jackson L."/>
            <person name="Javaid M."/>
            <person name="Korchina V."/>
            <person name="Kovar C."/>
            <person name="Mata R."/>
            <person name="Mathew T."/>
            <person name="Ngo R."/>
            <person name="Nguyen L."/>
            <person name="Nguyen N."/>
            <person name="Okwuonu G."/>
            <person name="Ongeri F."/>
            <person name="Pham C."/>
            <person name="Simmons D."/>
            <person name="Wilczek-Boney K."/>
            <person name="Hale W."/>
            <person name="Jakkamsetti A."/>
            <person name="Pham P."/>
            <person name="Ruth R."/>
            <person name="San Lucas F."/>
            <person name="Warren J."/>
            <person name="Zhang J."/>
            <person name="Zhao Z."/>
            <person name="Zhou C."/>
            <person name="Zhu D."/>
            <person name="Lee S."/>
            <person name="Bess C."/>
            <person name="Blankenburg K."/>
            <person name="Forbes L."/>
            <person name="Fu Q."/>
            <person name="Gubbala S."/>
            <person name="Hirani K."/>
            <person name="Jayaseelan J.C."/>
            <person name="Lara F."/>
            <person name="Munidasa M."/>
            <person name="Palculict T."/>
            <person name="Patil S."/>
            <person name="Pu L.-L."/>
            <person name="Saada N."/>
            <person name="Tang L."/>
            <person name="Weissenberger G."/>
            <person name="Zhu Y."/>
            <person name="Hemphill L."/>
            <person name="Shang Y."/>
            <person name="Youmans B."/>
            <person name="Ayvaz T."/>
            <person name="Ross M."/>
            <person name="Santibanez J."/>
            <person name="Aqrawi P."/>
            <person name="Gross S."/>
            <person name="Joshi V."/>
            <person name="Fowler G."/>
            <person name="Nazareth L."/>
            <person name="Reid J."/>
            <person name="Worley K."/>
            <person name="Petrosino J."/>
            <person name="Highlander S."/>
            <person name="Gibbs R."/>
        </authorList>
    </citation>
    <scope>NUCLEOTIDE SEQUENCE [LARGE SCALE GENOMIC DNA]</scope>
    <source>
        <strain evidence="1 2">ATCC 51599</strain>
    </source>
</reference>
<proteinExistence type="predicted"/>
<dbReference type="HOGENOM" id="CLU_879391_0_0_4"/>
<accession>E7RXV1</accession>
<dbReference type="GO" id="GO:0043683">
    <property type="term" value="P:type IV pilus assembly"/>
    <property type="evidence" value="ECO:0007669"/>
    <property type="project" value="InterPro"/>
</dbReference>
<keyword evidence="2" id="KW-1185">Reference proteome</keyword>
<dbReference type="AlphaFoldDB" id="E7RXV1"/>